<dbReference type="Proteomes" id="UP000036938">
    <property type="component" value="Unassembled WGS sequence"/>
</dbReference>
<keyword evidence="2" id="KW-1185">Reference proteome</keyword>
<dbReference type="PANTHER" id="PTHR11102:SF160">
    <property type="entry name" value="ERAD-ASSOCIATED E3 UBIQUITIN-PROTEIN LIGASE COMPONENT HRD3"/>
    <property type="match status" value="1"/>
</dbReference>
<dbReference type="Gene3D" id="1.25.40.10">
    <property type="entry name" value="Tetratricopeptide repeat domain"/>
    <property type="match status" value="1"/>
</dbReference>
<evidence type="ECO:0000313" key="1">
    <source>
        <dbReference type="EMBL" id="KNG94142.1"/>
    </source>
</evidence>
<dbReference type="PANTHER" id="PTHR11102">
    <property type="entry name" value="SEL-1-LIKE PROTEIN"/>
    <property type="match status" value="1"/>
</dbReference>
<organism evidence="1 2">
    <name type="scientific">Pseudaestuariivita atlantica</name>
    <dbReference type="NCBI Taxonomy" id="1317121"/>
    <lineage>
        <taxon>Bacteria</taxon>
        <taxon>Pseudomonadati</taxon>
        <taxon>Pseudomonadota</taxon>
        <taxon>Alphaproteobacteria</taxon>
        <taxon>Rhodobacterales</taxon>
        <taxon>Paracoccaceae</taxon>
        <taxon>Pseudaestuariivita</taxon>
    </lineage>
</organism>
<dbReference type="AlphaFoldDB" id="A0A0L1JR03"/>
<dbReference type="RefSeq" id="WP_050530288.1">
    <property type="nucleotide sequence ID" value="NZ_AQQZ01000003.1"/>
</dbReference>
<dbReference type="OrthoDB" id="5321503at2"/>
<dbReference type="SUPFAM" id="SSF81901">
    <property type="entry name" value="HCP-like"/>
    <property type="match status" value="1"/>
</dbReference>
<dbReference type="PATRIC" id="fig|1317121.7.peg.2179"/>
<proteinExistence type="predicted"/>
<dbReference type="InterPro" id="IPR006597">
    <property type="entry name" value="Sel1-like"/>
</dbReference>
<reference evidence="1 2" key="1">
    <citation type="journal article" date="2015" name="Int. J. Syst. Evol. Microbiol.">
        <title>Aestuariivita atlantica sp. nov., isolated from deep sea sediment of the Atlantic Ocean.</title>
        <authorList>
            <person name="Li G."/>
            <person name="Lai Q."/>
            <person name="Du Y."/>
            <person name="Liu X."/>
            <person name="Sun F."/>
            <person name="Shao Z."/>
        </authorList>
    </citation>
    <scope>NUCLEOTIDE SEQUENCE [LARGE SCALE GENOMIC DNA]</scope>
    <source>
        <strain evidence="1 2">22II-S11-z3</strain>
    </source>
</reference>
<dbReference type="SMART" id="SM00671">
    <property type="entry name" value="SEL1"/>
    <property type="match status" value="2"/>
</dbReference>
<gene>
    <name evidence="1" type="ORF">ATO11_07855</name>
</gene>
<evidence type="ECO:0000313" key="2">
    <source>
        <dbReference type="Proteomes" id="UP000036938"/>
    </source>
</evidence>
<name>A0A0L1JR03_9RHOB</name>
<comment type="caution">
    <text evidence="1">The sequence shown here is derived from an EMBL/GenBank/DDBJ whole genome shotgun (WGS) entry which is preliminary data.</text>
</comment>
<dbReference type="InterPro" id="IPR011990">
    <property type="entry name" value="TPR-like_helical_dom_sf"/>
</dbReference>
<sequence length="156" mass="17560">MKKFLITLAFLASPALSEIEEARDLMEAGKFEEAYTALWPAARSGNADAEELIGVMYALGLGVEKDPIRAFDWYLRSAMKGHPGAQSGVGWYYEVGIGMPAPDLIRAYMWYVLSAIGGDPDAAISQEEVVKKMTREEIEKSHELIDDYRVWMYPFR</sequence>
<protein>
    <submittedName>
        <fullName evidence="1">Sel1-like repeat-containing protein</fullName>
    </submittedName>
</protein>
<accession>A0A0L1JR03</accession>
<dbReference type="EMBL" id="AQQZ01000003">
    <property type="protein sequence ID" value="KNG94142.1"/>
    <property type="molecule type" value="Genomic_DNA"/>
</dbReference>
<dbReference type="STRING" id="1317121.ATO11_07855"/>
<dbReference type="InterPro" id="IPR050767">
    <property type="entry name" value="Sel1_AlgK"/>
</dbReference>
<dbReference type="Pfam" id="PF08238">
    <property type="entry name" value="Sel1"/>
    <property type="match status" value="2"/>
</dbReference>